<gene>
    <name evidence="2" type="ORF">G8D99_09190</name>
</gene>
<sequence length="228" mass="24639">MGIAVPAPSITGVNIGGIFSNGAKVATGGLGPVIIGLGAIFASQSLGEGSDKIPGVTGQPQEGGLNNPGVMMGGKTQTQSQSKVEEKDATCTADNQKCKKKEEHRGNIQSQEGTDMLIGKGVPTPSLAKWLQKTPPSYFYVMRAIDIVRKEIELKKGKSFQQGADIATKKLKEFYESKRNDGVYHKHYTFSYFNGVFAQQFPRKDLKNENSRRIDGTVFLGHIMGKGN</sequence>
<dbReference type="RefSeq" id="WP_166324824.1">
    <property type="nucleotide sequence ID" value="NZ_CP049916.1"/>
</dbReference>
<evidence type="ECO:0000313" key="3">
    <source>
        <dbReference type="Proteomes" id="UP000501939"/>
    </source>
</evidence>
<feature type="compositionally biased region" description="Basic and acidic residues" evidence="1">
    <location>
        <begin position="96"/>
        <end position="106"/>
    </location>
</feature>
<reference evidence="2 3" key="1">
    <citation type="submission" date="2020-03" db="EMBL/GenBank/DDBJ databases">
        <authorList>
            <person name="Zhu W."/>
        </authorList>
    </citation>
    <scope>NUCLEOTIDE SEQUENCE [LARGE SCALE GENOMIC DNA]</scope>
    <source>
        <strain evidence="2 3">185</strain>
    </source>
</reference>
<evidence type="ECO:0000256" key="1">
    <source>
        <dbReference type="SAM" id="MobiDB-lite"/>
    </source>
</evidence>
<feature type="region of interest" description="Disordered" evidence="1">
    <location>
        <begin position="59"/>
        <end position="119"/>
    </location>
</feature>
<dbReference type="AlphaFoldDB" id="A0A6G8S4X6"/>
<dbReference type="EMBL" id="CP049916">
    <property type="protein sequence ID" value="QIO09171.1"/>
    <property type="molecule type" value="Genomic_DNA"/>
</dbReference>
<evidence type="ECO:0000313" key="2">
    <source>
        <dbReference type="EMBL" id="QIO09171.1"/>
    </source>
</evidence>
<dbReference type="KEGG" id="alj:G8D99_09190"/>
<organism evidence="2 3">
    <name type="scientific">Acinetobacter lanii</name>
    <dbReference type="NCBI Taxonomy" id="2715163"/>
    <lineage>
        <taxon>Bacteria</taxon>
        <taxon>Pseudomonadati</taxon>
        <taxon>Pseudomonadota</taxon>
        <taxon>Gammaproteobacteria</taxon>
        <taxon>Moraxellales</taxon>
        <taxon>Moraxellaceae</taxon>
        <taxon>Acinetobacter</taxon>
    </lineage>
</organism>
<name>A0A6G8S4X6_9GAMM</name>
<accession>A0A6G8S4X6</accession>
<dbReference type="Proteomes" id="UP000501939">
    <property type="component" value="Chromosome"/>
</dbReference>
<keyword evidence="3" id="KW-1185">Reference proteome</keyword>
<protein>
    <submittedName>
        <fullName evidence="2">Uncharacterized protein</fullName>
    </submittedName>
</protein>
<proteinExistence type="predicted"/>